<gene>
    <name evidence="2" type="ORF">MRATA1EN1_LOCUS14746</name>
</gene>
<keyword evidence="3" id="KW-1185">Reference proteome</keyword>
<dbReference type="Proteomes" id="UP001176941">
    <property type="component" value="Chromosome 25"/>
</dbReference>
<feature type="region of interest" description="Disordered" evidence="1">
    <location>
        <begin position="141"/>
        <end position="179"/>
    </location>
</feature>
<feature type="region of interest" description="Disordered" evidence="1">
    <location>
        <begin position="25"/>
        <end position="73"/>
    </location>
</feature>
<feature type="compositionally biased region" description="Low complexity" evidence="1">
    <location>
        <begin position="165"/>
        <end position="179"/>
    </location>
</feature>
<evidence type="ECO:0000313" key="2">
    <source>
        <dbReference type="EMBL" id="CAI9165784.1"/>
    </source>
</evidence>
<evidence type="ECO:0000256" key="1">
    <source>
        <dbReference type="SAM" id="MobiDB-lite"/>
    </source>
</evidence>
<organism evidence="2 3">
    <name type="scientific">Rangifer tarandus platyrhynchus</name>
    <name type="common">Svalbard reindeer</name>
    <dbReference type="NCBI Taxonomy" id="3082113"/>
    <lineage>
        <taxon>Eukaryota</taxon>
        <taxon>Metazoa</taxon>
        <taxon>Chordata</taxon>
        <taxon>Craniata</taxon>
        <taxon>Vertebrata</taxon>
        <taxon>Euteleostomi</taxon>
        <taxon>Mammalia</taxon>
        <taxon>Eutheria</taxon>
        <taxon>Laurasiatheria</taxon>
        <taxon>Artiodactyla</taxon>
        <taxon>Ruminantia</taxon>
        <taxon>Pecora</taxon>
        <taxon>Cervidae</taxon>
        <taxon>Odocoileinae</taxon>
        <taxon>Rangifer</taxon>
    </lineage>
</organism>
<dbReference type="EMBL" id="OX459961">
    <property type="protein sequence ID" value="CAI9165784.1"/>
    <property type="molecule type" value="Genomic_DNA"/>
</dbReference>
<sequence>MEASHRADTFLLSLRWTVSPECGQQGHVSHLGHPHTGPRARPLQARGSGGQHPTPVESKSSKMHPEDTPESPHPCYVQASTALQASSPKAGVTPTQLLPWSACAQMRPCCCSLALRFRLMSATSPGNIWDSSLTTPLLGREDQTAAARPTRRSVQRNYGVRARDPPAAASAISAVASDA</sequence>
<accession>A0ABN8YWA8</accession>
<name>A0ABN8YWA8_RANTA</name>
<proteinExistence type="predicted"/>
<protein>
    <submittedName>
        <fullName evidence="2">Uncharacterized protein</fullName>
    </submittedName>
</protein>
<evidence type="ECO:0000313" key="3">
    <source>
        <dbReference type="Proteomes" id="UP001176941"/>
    </source>
</evidence>
<reference evidence="2" key="1">
    <citation type="submission" date="2023-04" db="EMBL/GenBank/DDBJ databases">
        <authorList>
            <consortium name="ELIXIR-Norway"/>
        </authorList>
    </citation>
    <scope>NUCLEOTIDE SEQUENCE [LARGE SCALE GENOMIC DNA]</scope>
</reference>